<keyword evidence="2 5" id="KW-0479">Metal-binding</keyword>
<dbReference type="SUPFAM" id="SSF48264">
    <property type="entry name" value="Cytochrome P450"/>
    <property type="match status" value="1"/>
</dbReference>
<dbReference type="AlphaFoldDB" id="A0A6H0XMT2"/>
<dbReference type="Gene3D" id="1.10.630.10">
    <property type="entry name" value="Cytochrome P450"/>
    <property type="match status" value="1"/>
</dbReference>
<dbReference type="GO" id="GO:0020037">
    <property type="term" value="F:heme binding"/>
    <property type="evidence" value="ECO:0007669"/>
    <property type="project" value="InterPro"/>
</dbReference>
<feature type="binding site" description="axial binding residue" evidence="5">
    <location>
        <position position="443"/>
    </location>
    <ligand>
        <name>heme</name>
        <dbReference type="ChEBI" id="CHEBI:30413"/>
    </ligand>
    <ligandPart>
        <name>Fe</name>
        <dbReference type="ChEBI" id="CHEBI:18248"/>
    </ligandPart>
</feature>
<evidence type="ECO:0000256" key="4">
    <source>
        <dbReference type="ARBA" id="ARBA00023004"/>
    </source>
</evidence>
<dbReference type="InterPro" id="IPR017972">
    <property type="entry name" value="Cyt_P450_CS"/>
</dbReference>
<dbReference type="OrthoDB" id="1103324at2759"/>
<dbReference type="InterPro" id="IPR050364">
    <property type="entry name" value="Cytochrome_P450_fung"/>
</dbReference>
<dbReference type="EMBL" id="CP051139">
    <property type="protein sequence ID" value="QIW95928.1"/>
    <property type="molecule type" value="Genomic_DNA"/>
</dbReference>
<sequence>MQLLTAVAAVIVVLGLGLVSFIQALKARNIWKNKATEPPGPPLVPWVGRIHDLPIEYMWLKFHEWGQQYGGLYRTQMLGDPFIIISDEKIAEDLLVKRAKIYSDRPMIRSLFDAKSTFGSMEYLPLMGKNQYWARQRKFTHAYLTEASNARYYGIMYHESKRWMMRLLENPDDFGFSLEDMASKVMCQLTWDNPELSEYCTKSAWGLLTQMSPAGPITNVITPLWELPYNINPWKIAERKRHDEQQRWWMQNLVDTRTRMQEGKQRPCFTRTYLEGLKTGGLSGDYEASSAIGMMALVGIFTVAGPLNYFLLAMVHHPEWQAKAQKEIDEACAGRMPELTDAPNLPILRACIKETMRWRPNVPTGVAHELEEDDFYNGWFIPKGARILPLDWAFLRNKEKYPDPEAYRPERWLEAGWPTFQEPLTQYPTIMGMTSFGWGQRACLGQSVTRDELIVACGALLWAFNMGKKRGPNGQIIEPSIHKSNSLLIVKPDPFEMAFEPRSEERKQDIINNWKATNEQDTADRLAFNKEAEAARKLAAPVV</sequence>
<evidence type="ECO:0000256" key="3">
    <source>
        <dbReference type="ARBA" id="ARBA00023002"/>
    </source>
</evidence>
<dbReference type="PRINTS" id="PR00385">
    <property type="entry name" value="P450"/>
</dbReference>
<dbReference type="InterPro" id="IPR036396">
    <property type="entry name" value="Cyt_P450_sf"/>
</dbReference>
<comment type="similarity">
    <text evidence="1 6">Belongs to the cytochrome P450 family.</text>
</comment>
<dbReference type="PRINTS" id="PR00463">
    <property type="entry name" value="EP450I"/>
</dbReference>
<organism evidence="7 8">
    <name type="scientific">Peltaster fructicola</name>
    <dbReference type="NCBI Taxonomy" id="286661"/>
    <lineage>
        <taxon>Eukaryota</taxon>
        <taxon>Fungi</taxon>
        <taxon>Dikarya</taxon>
        <taxon>Ascomycota</taxon>
        <taxon>Pezizomycotina</taxon>
        <taxon>Dothideomycetes</taxon>
        <taxon>Dothideomycetes incertae sedis</taxon>
        <taxon>Peltaster</taxon>
    </lineage>
</organism>
<dbReference type="InterPro" id="IPR001128">
    <property type="entry name" value="Cyt_P450"/>
</dbReference>
<dbReference type="Proteomes" id="UP000503462">
    <property type="component" value="Chromosome 1"/>
</dbReference>
<dbReference type="GO" id="GO:0016705">
    <property type="term" value="F:oxidoreductase activity, acting on paired donors, with incorporation or reduction of molecular oxygen"/>
    <property type="evidence" value="ECO:0007669"/>
    <property type="project" value="InterPro"/>
</dbReference>
<dbReference type="PANTHER" id="PTHR46300">
    <property type="entry name" value="P450, PUTATIVE (EUROFUNG)-RELATED-RELATED"/>
    <property type="match status" value="1"/>
</dbReference>
<evidence type="ECO:0000256" key="2">
    <source>
        <dbReference type="ARBA" id="ARBA00022723"/>
    </source>
</evidence>
<evidence type="ECO:0000313" key="8">
    <source>
        <dbReference type="Proteomes" id="UP000503462"/>
    </source>
</evidence>
<evidence type="ECO:0000313" key="7">
    <source>
        <dbReference type="EMBL" id="QIW95928.1"/>
    </source>
</evidence>
<evidence type="ECO:0000256" key="1">
    <source>
        <dbReference type="ARBA" id="ARBA00010617"/>
    </source>
</evidence>
<keyword evidence="3 6" id="KW-0560">Oxidoreductase</keyword>
<keyword evidence="4 5" id="KW-0408">Iron</keyword>
<gene>
    <name evidence="7" type="ORF">AMS68_001446</name>
</gene>
<keyword evidence="5 6" id="KW-0349">Heme</keyword>
<dbReference type="GO" id="GO:0004497">
    <property type="term" value="F:monooxygenase activity"/>
    <property type="evidence" value="ECO:0007669"/>
    <property type="project" value="UniProtKB-KW"/>
</dbReference>
<dbReference type="InterPro" id="IPR002401">
    <property type="entry name" value="Cyt_P450_E_grp-I"/>
</dbReference>
<proteinExistence type="inferred from homology"/>
<dbReference type="Pfam" id="PF00067">
    <property type="entry name" value="p450"/>
    <property type="match status" value="1"/>
</dbReference>
<accession>A0A6H0XMT2</accession>
<dbReference type="PANTHER" id="PTHR46300:SF6">
    <property type="entry name" value="CYTOCHROME P450 2C30"/>
    <property type="match status" value="1"/>
</dbReference>
<dbReference type="PROSITE" id="PS00086">
    <property type="entry name" value="CYTOCHROME_P450"/>
    <property type="match status" value="1"/>
</dbReference>
<name>A0A6H0XMT2_9PEZI</name>
<evidence type="ECO:0008006" key="9">
    <source>
        <dbReference type="Google" id="ProtNLM"/>
    </source>
</evidence>
<protein>
    <recommendedName>
        <fullName evidence="9">Cytochrome P450</fullName>
    </recommendedName>
</protein>
<evidence type="ECO:0000256" key="6">
    <source>
        <dbReference type="RuleBase" id="RU000461"/>
    </source>
</evidence>
<reference evidence="7 8" key="1">
    <citation type="journal article" date="2016" name="Sci. Rep.">
        <title>Peltaster fructicola genome reveals evolution from an invasive phytopathogen to an ectophytic parasite.</title>
        <authorList>
            <person name="Xu C."/>
            <person name="Chen H."/>
            <person name="Gleason M.L."/>
            <person name="Xu J.R."/>
            <person name="Liu H."/>
            <person name="Zhang R."/>
            <person name="Sun G."/>
        </authorList>
    </citation>
    <scope>NUCLEOTIDE SEQUENCE [LARGE SCALE GENOMIC DNA]</scope>
    <source>
        <strain evidence="7 8">LNHT1506</strain>
    </source>
</reference>
<dbReference type="GO" id="GO:0005506">
    <property type="term" value="F:iron ion binding"/>
    <property type="evidence" value="ECO:0007669"/>
    <property type="project" value="InterPro"/>
</dbReference>
<comment type="cofactor">
    <cofactor evidence="5">
        <name>heme</name>
        <dbReference type="ChEBI" id="CHEBI:30413"/>
    </cofactor>
</comment>
<keyword evidence="6" id="KW-0503">Monooxygenase</keyword>
<evidence type="ECO:0000256" key="5">
    <source>
        <dbReference type="PIRSR" id="PIRSR602401-1"/>
    </source>
</evidence>
<keyword evidence="8" id="KW-1185">Reference proteome</keyword>